<dbReference type="EMBL" id="KU877344">
    <property type="protein sequence ID" value="ANB50717.1"/>
    <property type="molecule type" value="Genomic_DNA"/>
</dbReference>
<dbReference type="RefSeq" id="YP_010776468.1">
    <property type="nucleotide sequence ID" value="NC_075034.1"/>
</dbReference>
<protein>
    <submittedName>
        <fullName evidence="1">Kinesin-like protein</fullName>
    </submittedName>
</protein>
<keyword evidence="2" id="KW-1185">Reference proteome</keyword>
<reference evidence="1 2" key="1">
    <citation type="journal article" date="2016" name="Genome Announc.">
        <title>Complete Genome Sequence of a New Megavirus Family Member Isolated from an Inland Water Lake for the First Time in India.</title>
        <authorList>
            <person name="Chatterjee A."/>
            <person name="Ali F."/>
            <person name="Bange D."/>
            <person name="Kondabagil K."/>
        </authorList>
    </citation>
    <scope>NUCLEOTIDE SEQUENCE [LARGE SCALE GENOMIC DNA]</scope>
    <source>
        <strain evidence="1">1</strain>
    </source>
</reference>
<dbReference type="GeneID" id="80513079"/>
<accession>A0A167RI86</accession>
<evidence type="ECO:0000313" key="1">
    <source>
        <dbReference type="EMBL" id="ANB50717.1"/>
    </source>
</evidence>
<proteinExistence type="predicted"/>
<sequence>MATNNIVVYSDYTTQTLDPSKTVTIGPELSNYKADYLLIHFDQMITREISNNPDVIYDPQFQQFMLYVSEYERILLESRKGNPVEGPFGTPSKIYSCTYSHIFTDSDSELLKSLIKSGQINPKIYVDDIFLRNIGLSINYYQDCGQEFTNTFFPEVAIPTNMVWEKYLNQKSIKNIPSNVDQTINMFSDLQNKFNTSMAQINDQVTNGDYSIRYSIIEKKITDIVNLLDSLTSASQTEENIIKNSIDIDNYYEKLSFKNSDIDSSLEIPKDSIDLIEREKIAAQLQLSISKYSKMTTPSVIASTYNMPTNIQNIRNVGSIASNLLNNLTSTTNITNPPQELRDLMLSKIYRDDNNNIIIKYLDETNLDILTQNELNRQSKYLNLIDTSNYIDMSGSITYKNAPLSGTSRVERYLENYPNQKITMAGGNIPTSYDFGYDTNQKITISQSGGRNISISNLSSESQVASDNLKNIIKNIKDVNTITQKQDDVYFKNKNFMDINNLNQRNELLIEIMGILNIYNFFINNETIDHKNFFQQLEDKINQFKEILNKFSKSINIDSRGSIGTSVLNKLLANGNITMSEIKNLLTSYDINVKIKPVSNDEIINNAGTVKLLSSIINKNGINNISAIVNDLNKIFNRKNFSTDNISTEKIYQELNTFYSTLESLNSSMTTVYHNIINTSDDMNTIKKMAGSIMENNIEIFNIFSKEMIFQVQNFGLNVDNWQNIRKYISQSKKRLIDFEIYMKEIGFSLYSKKDILQKKHVQFAESVNNHDFNIDNLYKYYVTDYADQLKTSSSNVIKYYGYQKDLDFINERLEYLLKKYQDYYIILSSLENNNFSTIINNGLIVNVDNNFNDLSRNIWEFIQNLSEMRLMFFPHITNRISMPPEISQLIQKYLVPSSTFLNNMLTDYILFNSKSELQSTGFNIDQSSVLMDQIVPYYMLYNNDQIDQIKNLKSEFDSNKNDITLYNLYQFLLNLTGDVNKSGIRKEIRQYLDNLYRIRGGSDTPRDIVLATQIKNILLQQIETITNDMYQLFYEKISRLYEAFIGLILINGPYNNDFQEIQQHQHQLLKQNSFVSKIRSIRKYQDLDSTNNILLPISNGLAKCANYLVDSDFNMRFHNIINCNLSLIRINSRDNNNLVMQIHEKYNQFYNNANPMLNIMRNIISNGDNLLSNTNIDFPSFNLFQANELLLPNSYKYNILGIFENNKPTINTFTINNNYNGSVFKNYQGNLSAYLPSFLDDTLMLTSTGIEYTYNNRYLLPIQDLRVSALTININDKIKLDDVNHMINILNTGKYLENFVRILHDLNISLSLLDVENITSWNTSITVTDMSYPQRINKKTVLLNVIGQIESLTNIIVNNNNYYHLDNLINGTNNFNATILYNLKSIIEDTDPSDYSFNSIADRTWIFLRKLVNVWYTICSQMLSSFILNDKINHIIQFIKILDQDMNPTNLYNLDIFDDYIAPVDNYYSKVRYELTKKLDQIKNDQNQYPIDFNNTMNPIVKYNHYYTNLNNTSSKIYIMMALMNETGMLKILPQLNLIDTRTQTLITFVEQIDGFLNPEYLINKINKIILPASLKYEDLIQISNDTYNSILSDLEISLGIANTSKLYNNIKSKFNNFINTVTNYILNADIYATFTNDLDSSRIFDIDYQFNKNMLNTQILVKNEYDQQVQYAINNNNIFDFLRLFIADIYRVIFNQIKKYLQTTMNIINKLITRIKVQDLRELKIFYQNYFDTTKFNTILFDSNELSDLIQNPINDSNSINIKYILFEPDDYTNNINIVDDINDVTKILTQSIKPNLYDFYENELSNYNQLIDIDRNVITSINNFKDDIQDRIITLRNMTNSISLVMFNDFYKQYAFIDNSKLLTHLENIIDNYENIWRMTEQKIYDIVNKNNYHILSLSQINNYQAFKSSINKTINNKAIVSKIYKRMSFGLIEYYYDILDSIVTCLDSKSFDEMSDLESYLYQFHYIQLKRCHMLFKWIREDYQKNKQMTDDINIQNLKPGAKYDPILKYKIQTMKTTGDSSSVFLEFQGLRKYLDEYSAVAMDKVQLHLRINDFVSKNYNNELNNLSMTTGKDVNFLLDLDPVDQEYNRRWENGKLIFINENNGNNLKINFDLLDQINKFNNPGKSKDFGIYYSSTYRKMKPVPIGIDFERIYNTKIFPDSDVISNYMSIAPNILNNKGTVIMTYGYSGVGKSASLFGRKMDISKGIDSPSNGILQATMDQFTNVDIYFRVFEIYGLGTQYNYYWNPTEDNNYQCYPDFYQCIIHHVLDTSNPNILGLTDQLAFTNRHDMLSYIMDLKNPATGTNFIINNINDPNLSGNTKATYNKYFDSSNKMIGSTYAKITENHYRNFTDFVDQIDQVRSNGISIKKLFNHIIKQVKGTINNPISSRSILVYDFEINLDPKSTNPIFVPFLIYDLPGKEDIGKTYVDTAITPDIMGSSPNKIELRKRVFKDIESTTWRSGDSSAKERKSTYVLNPLLIPIYDDNVTIISNILTDISSYGITIPTSNTLEIAFEQKIIQDILSFVVDNFGYTDTSGDYFTPNKYPISSLYQNPGTITTFTQLLDMNNIDPKYYTGEGTDVDKYTTRQKGIPSVNIELVYSGLNANFILNEIKILICVVIIGFLIQYKLFDVIIEIINQVVEGPGGSDNDNDGGWSRSKIYAFYEAYYINENVVGLLQYLITSVLNKSSDIQEQTSTINGDTITNAISDNYRTANRYRVLQALNNRIPDGSIVGEYKLIVNPKLLQSTDILKSKEISDFVLTNDIDITTGKFAGNGTPIIEADQKIKNVISFENRGDYDTNKIFRSGKTSYTCNDVINPDNKYIINPTHAINTADPVLIQENNRPLLQDFIEPYEQKISFYYVFYVVSNSQSLRKAEEQIKLLNNSMPFIDKMDPSTKKKQCV</sequence>
<dbReference type="Proteomes" id="UP000241365">
    <property type="component" value="Segment"/>
</dbReference>
<name>A0A167RI86_9VIRU</name>
<dbReference type="KEGG" id="vg:80513079"/>
<evidence type="ECO:0000313" key="2">
    <source>
        <dbReference type="Proteomes" id="UP000241365"/>
    </source>
</evidence>
<organism evidence="1 2">
    <name type="scientific">Powai lake megavirus</name>
    <dbReference type="NCBI Taxonomy" id="1842663"/>
    <lineage>
        <taxon>Viruses</taxon>
        <taxon>Varidnaviria</taxon>
        <taxon>Bamfordvirae</taxon>
        <taxon>Nucleocytoviricota</taxon>
        <taxon>Megaviricetes</taxon>
        <taxon>Imitervirales</taxon>
        <taxon>Mimiviridae</taxon>
        <taxon>Megamimivirinae</taxon>
        <taxon>Megavirus</taxon>
        <taxon>Megavirus powaiense</taxon>
    </lineage>
</organism>